<dbReference type="AlphaFoldDB" id="A0A0F9H7J8"/>
<gene>
    <name evidence="1" type="ORF">LCGC14_1738100</name>
</gene>
<dbReference type="EMBL" id="LAZR01015863">
    <property type="protein sequence ID" value="KKM07020.1"/>
    <property type="molecule type" value="Genomic_DNA"/>
</dbReference>
<name>A0A0F9H7J8_9ZZZZ</name>
<dbReference type="InterPro" id="IPR019270">
    <property type="entry name" value="DUF2283"/>
</dbReference>
<comment type="caution">
    <text evidence="1">The sequence shown here is derived from an EMBL/GenBank/DDBJ whole genome shotgun (WGS) entry which is preliminary data.</text>
</comment>
<sequence length="79" mass="9220">MTKLKFNYDEMSDTLYVSFEPATKATGIELNEHILLRINKDKRRVIDLIFFEYSLLTKKTDVGPRNFPLTGYRNGGMNE</sequence>
<proteinExistence type="predicted"/>
<dbReference type="Pfam" id="PF10049">
    <property type="entry name" value="DUF2283"/>
    <property type="match status" value="1"/>
</dbReference>
<protein>
    <recommendedName>
        <fullName evidence="2">DUF2283 domain-containing protein</fullName>
    </recommendedName>
</protein>
<accession>A0A0F9H7J8</accession>
<organism evidence="1">
    <name type="scientific">marine sediment metagenome</name>
    <dbReference type="NCBI Taxonomy" id="412755"/>
    <lineage>
        <taxon>unclassified sequences</taxon>
        <taxon>metagenomes</taxon>
        <taxon>ecological metagenomes</taxon>
    </lineage>
</organism>
<reference evidence="1" key="1">
    <citation type="journal article" date="2015" name="Nature">
        <title>Complex archaea that bridge the gap between prokaryotes and eukaryotes.</title>
        <authorList>
            <person name="Spang A."/>
            <person name="Saw J.H."/>
            <person name="Jorgensen S.L."/>
            <person name="Zaremba-Niedzwiedzka K."/>
            <person name="Martijn J."/>
            <person name="Lind A.E."/>
            <person name="van Eijk R."/>
            <person name="Schleper C."/>
            <person name="Guy L."/>
            <person name="Ettema T.J."/>
        </authorList>
    </citation>
    <scope>NUCLEOTIDE SEQUENCE</scope>
</reference>
<evidence type="ECO:0000313" key="1">
    <source>
        <dbReference type="EMBL" id="KKM07020.1"/>
    </source>
</evidence>
<evidence type="ECO:0008006" key="2">
    <source>
        <dbReference type="Google" id="ProtNLM"/>
    </source>
</evidence>